<name>A0A1B0CDS8_LUTLO</name>
<feature type="domain" description="C2H2-type" evidence="8">
    <location>
        <begin position="125"/>
        <end position="153"/>
    </location>
</feature>
<evidence type="ECO:0000256" key="1">
    <source>
        <dbReference type="ARBA" id="ARBA00004123"/>
    </source>
</evidence>
<keyword evidence="2" id="KW-0479">Metal-binding</keyword>
<organism evidence="9 10">
    <name type="scientific">Lutzomyia longipalpis</name>
    <name type="common">Sand fly</name>
    <dbReference type="NCBI Taxonomy" id="7200"/>
    <lineage>
        <taxon>Eukaryota</taxon>
        <taxon>Metazoa</taxon>
        <taxon>Ecdysozoa</taxon>
        <taxon>Arthropoda</taxon>
        <taxon>Hexapoda</taxon>
        <taxon>Insecta</taxon>
        <taxon>Pterygota</taxon>
        <taxon>Neoptera</taxon>
        <taxon>Endopterygota</taxon>
        <taxon>Diptera</taxon>
        <taxon>Nematocera</taxon>
        <taxon>Psychodoidea</taxon>
        <taxon>Psychodidae</taxon>
        <taxon>Lutzomyia</taxon>
        <taxon>Lutzomyia</taxon>
    </lineage>
</organism>
<reference evidence="9" key="1">
    <citation type="submission" date="2020-05" db="UniProtKB">
        <authorList>
            <consortium name="EnsemblMetazoa"/>
        </authorList>
    </citation>
    <scope>IDENTIFICATION</scope>
    <source>
        <strain evidence="9">Jacobina</strain>
    </source>
</reference>
<dbReference type="Proteomes" id="UP000092461">
    <property type="component" value="Unassembled WGS sequence"/>
</dbReference>
<keyword evidence="6" id="KW-0539">Nucleus</keyword>
<evidence type="ECO:0000256" key="6">
    <source>
        <dbReference type="ARBA" id="ARBA00023242"/>
    </source>
</evidence>
<evidence type="ECO:0000256" key="7">
    <source>
        <dbReference type="PROSITE-ProRule" id="PRU00042"/>
    </source>
</evidence>
<evidence type="ECO:0000259" key="8">
    <source>
        <dbReference type="PROSITE" id="PS50157"/>
    </source>
</evidence>
<dbReference type="PANTHER" id="PTHR24394">
    <property type="entry name" value="ZINC FINGER PROTEIN"/>
    <property type="match status" value="1"/>
</dbReference>
<dbReference type="InterPro" id="IPR036236">
    <property type="entry name" value="Znf_C2H2_sf"/>
</dbReference>
<evidence type="ECO:0000313" key="9">
    <source>
        <dbReference type="EnsemblMetazoa" id="LLOJ002498-PA"/>
    </source>
</evidence>
<proteinExistence type="predicted"/>
<keyword evidence="4 7" id="KW-0863">Zinc-finger</keyword>
<dbReference type="GO" id="GO:0000981">
    <property type="term" value="F:DNA-binding transcription factor activity, RNA polymerase II-specific"/>
    <property type="evidence" value="ECO:0007669"/>
    <property type="project" value="TreeGrafter"/>
</dbReference>
<accession>A0A1B0CDS8</accession>
<dbReference type="AlphaFoldDB" id="A0A1B0CDS8"/>
<dbReference type="SMART" id="SM00355">
    <property type="entry name" value="ZnF_C2H2"/>
    <property type="match status" value="5"/>
</dbReference>
<dbReference type="EnsemblMetazoa" id="LLOJ002498-RA">
    <property type="protein sequence ID" value="LLOJ002498-PA"/>
    <property type="gene ID" value="LLOJ002498"/>
</dbReference>
<dbReference type="SUPFAM" id="SSF57667">
    <property type="entry name" value="beta-beta-alpha zinc fingers"/>
    <property type="match status" value="3"/>
</dbReference>
<keyword evidence="3" id="KW-0677">Repeat</keyword>
<dbReference type="Pfam" id="PF00096">
    <property type="entry name" value="zf-C2H2"/>
    <property type="match status" value="3"/>
</dbReference>
<dbReference type="GO" id="GO:0005634">
    <property type="term" value="C:nucleus"/>
    <property type="evidence" value="ECO:0007669"/>
    <property type="project" value="UniProtKB-SubCell"/>
</dbReference>
<dbReference type="PROSITE" id="PS50157">
    <property type="entry name" value="ZINC_FINGER_C2H2_2"/>
    <property type="match status" value="5"/>
</dbReference>
<feature type="domain" description="C2H2-type" evidence="8">
    <location>
        <begin position="224"/>
        <end position="253"/>
    </location>
</feature>
<dbReference type="PROSITE" id="PS00028">
    <property type="entry name" value="ZINC_FINGER_C2H2_1"/>
    <property type="match status" value="5"/>
</dbReference>
<dbReference type="GO" id="GO:0008270">
    <property type="term" value="F:zinc ion binding"/>
    <property type="evidence" value="ECO:0007669"/>
    <property type="project" value="UniProtKB-KW"/>
</dbReference>
<sequence>EEEDLIENPDECNSVNSVLSLEIKEEKDSFDDLHEEENTDEKLDGGFSVFFPEKMTNLVKDEENPEMRKKRIRMKPKKPLRDVKDSDYRESESLFACNKCGKKYLTREALMVHLSCHLTNAPRECRCRFCFENFPTQFHLRDHIKKRHSDEIKKEEEERLTAKPVQVWQCKFCSKTFTLRSSYRKHLEIHTMGKDRICDVCGKGFRQMSNLKEHLKIHSDEKMYKCTIADCNRAYKQKTALKFHLKCHSDDKPFPCEYCGKHFKDKSYLKVS</sequence>
<dbReference type="InterPro" id="IPR013087">
    <property type="entry name" value="Znf_C2H2_type"/>
</dbReference>
<keyword evidence="5" id="KW-0862">Zinc</keyword>
<dbReference type="Gene3D" id="3.30.160.60">
    <property type="entry name" value="Classic Zinc Finger"/>
    <property type="match status" value="5"/>
</dbReference>
<keyword evidence="10" id="KW-1185">Reference proteome</keyword>
<comment type="subcellular location">
    <subcellularLocation>
        <location evidence="1">Nucleus</location>
    </subcellularLocation>
</comment>
<protein>
    <recommendedName>
        <fullName evidence="8">C2H2-type domain-containing protein</fullName>
    </recommendedName>
</protein>
<dbReference type="PANTHER" id="PTHR24394:SF29">
    <property type="entry name" value="MYONEURIN"/>
    <property type="match status" value="1"/>
</dbReference>
<dbReference type="VEuPathDB" id="VectorBase:LLONM1_003478"/>
<dbReference type="EMBL" id="AJWK01008200">
    <property type="status" value="NOT_ANNOTATED_CDS"/>
    <property type="molecule type" value="Genomic_DNA"/>
</dbReference>
<dbReference type="VEuPathDB" id="VectorBase:LLOJ002498"/>
<dbReference type="FunFam" id="3.30.160.60:FF:000340">
    <property type="entry name" value="zinc finger protein 473 isoform X1"/>
    <property type="match status" value="1"/>
</dbReference>
<feature type="domain" description="C2H2-type" evidence="8">
    <location>
        <begin position="95"/>
        <end position="122"/>
    </location>
</feature>
<feature type="domain" description="C2H2-type" evidence="8">
    <location>
        <begin position="196"/>
        <end position="223"/>
    </location>
</feature>
<evidence type="ECO:0000256" key="4">
    <source>
        <dbReference type="ARBA" id="ARBA00022771"/>
    </source>
</evidence>
<feature type="domain" description="C2H2-type" evidence="8">
    <location>
        <begin position="168"/>
        <end position="195"/>
    </location>
</feature>
<evidence type="ECO:0000256" key="3">
    <source>
        <dbReference type="ARBA" id="ARBA00022737"/>
    </source>
</evidence>
<evidence type="ECO:0000313" key="10">
    <source>
        <dbReference type="Proteomes" id="UP000092461"/>
    </source>
</evidence>
<evidence type="ECO:0000256" key="5">
    <source>
        <dbReference type="ARBA" id="ARBA00022833"/>
    </source>
</evidence>
<evidence type="ECO:0000256" key="2">
    <source>
        <dbReference type="ARBA" id="ARBA00022723"/>
    </source>
</evidence>